<name>A0A1I6HF54_9FLAO</name>
<feature type="transmembrane region" description="Helical" evidence="1">
    <location>
        <begin position="55"/>
        <end position="80"/>
    </location>
</feature>
<feature type="transmembrane region" description="Helical" evidence="1">
    <location>
        <begin position="171"/>
        <end position="188"/>
    </location>
</feature>
<sequence length="464" mass="52321">MKSRFLALGAALLFSLFFYGQEPGLNVLLMSLTTTILLFVLGGSRRISPWILSGYLFSGAFCFLFPSPGPVLMHMLSFAILCGNYAAPETSFYLQGIIGLGNLPTGMFIALFTGRKPNTKASEINWNRLGSTLGGILISLILLIVFASLYAPSNPLFEALFDAIDFSFVDFGSFWFTVLGLVLFYNFFHPFNPKILVDQDSRLSDDLRLPEKEFDGDRLKALNREGLWGRMALGSLIVLLLLYLITDWIHLGSTGLETPAMKSQAVHQGVDTLILSVLLAMAILVIFFRGDLNFIRNNRILKKLAYIWLLLNAVLLADTALKNAMYINGSGLTFKRLGVILFLTLVGYGLNSVYQKIKGKHTLMFLIRKNSQFLVATLIFSLSLPWTQIVTAYNLNYLESPDTEYLASLPWSNTPQLERFSKSNPQKLSPEQREHIANRTQEYRKVMDRLEWQSIRGYHLGLFR</sequence>
<feature type="transmembrane region" description="Helical" evidence="1">
    <location>
        <begin position="92"/>
        <end position="112"/>
    </location>
</feature>
<feature type="transmembrane region" description="Helical" evidence="1">
    <location>
        <begin position="133"/>
        <end position="151"/>
    </location>
</feature>
<proteinExistence type="predicted"/>
<dbReference type="EMBL" id="FOYQ01000002">
    <property type="protein sequence ID" value="SFR53122.1"/>
    <property type="molecule type" value="Genomic_DNA"/>
</dbReference>
<keyword evidence="1" id="KW-0472">Membrane</keyword>
<dbReference type="OrthoDB" id="627992at2"/>
<evidence type="ECO:0000313" key="2">
    <source>
        <dbReference type="EMBL" id="SFR53122.1"/>
    </source>
</evidence>
<feature type="transmembrane region" description="Helical" evidence="1">
    <location>
        <begin position="265"/>
        <end position="288"/>
    </location>
</feature>
<feature type="transmembrane region" description="Helical" evidence="1">
    <location>
        <begin position="300"/>
        <end position="317"/>
    </location>
</feature>
<reference evidence="2 3" key="1">
    <citation type="submission" date="2016-10" db="EMBL/GenBank/DDBJ databases">
        <authorList>
            <person name="de Groot N.N."/>
        </authorList>
    </citation>
    <scope>NUCLEOTIDE SEQUENCE [LARGE SCALE GENOMIC DNA]</scope>
    <source>
        <strain evidence="2 3">DSM 21019</strain>
    </source>
</reference>
<gene>
    <name evidence="2" type="ORF">SAMN04490243_2674</name>
</gene>
<dbReference type="AlphaFoldDB" id="A0A1I6HF54"/>
<organism evidence="2 3">
    <name type="scientific">Robiginitalea myxolifaciens</name>
    <dbReference type="NCBI Taxonomy" id="400055"/>
    <lineage>
        <taxon>Bacteria</taxon>
        <taxon>Pseudomonadati</taxon>
        <taxon>Bacteroidota</taxon>
        <taxon>Flavobacteriia</taxon>
        <taxon>Flavobacteriales</taxon>
        <taxon>Flavobacteriaceae</taxon>
        <taxon>Robiginitalea</taxon>
    </lineage>
</organism>
<dbReference type="InterPro" id="IPR025291">
    <property type="entry name" value="DUF4153"/>
</dbReference>
<keyword evidence="3" id="KW-1185">Reference proteome</keyword>
<dbReference type="Pfam" id="PF13687">
    <property type="entry name" value="DUF4153"/>
    <property type="match status" value="1"/>
</dbReference>
<feature type="transmembrane region" description="Helical" evidence="1">
    <location>
        <begin position="30"/>
        <end position="48"/>
    </location>
</feature>
<evidence type="ECO:0000313" key="3">
    <source>
        <dbReference type="Proteomes" id="UP000199534"/>
    </source>
</evidence>
<keyword evidence="1" id="KW-0812">Transmembrane</keyword>
<feature type="transmembrane region" description="Helical" evidence="1">
    <location>
        <begin position="374"/>
        <end position="395"/>
    </location>
</feature>
<dbReference type="RefSeq" id="WP_092983074.1">
    <property type="nucleotide sequence ID" value="NZ_FOYQ01000002.1"/>
</dbReference>
<feature type="transmembrane region" description="Helical" evidence="1">
    <location>
        <begin position="227"/>
        <end position="245"/>
    </location>
</feature>
<evidence type="ECO:0000256" key="1">
    <source>
        <dbReference type="SAM" id="Phobius"/>
    </source>
</evidence>
<feature type="transmembrane region" description="Helical" evidence="1">
    <location>
        <begin position="337"/>
        <end position="354"/>
    </location>
</feature>
<protein>
    <submittedName>
        <fullName evidence="2">Uncharacterized protein</fullName>
    </submittedName>
</protein>
<keyword evidence="1" id="KW-1133">Transmembrane helix</keyword>
<accession>A0A1I6HF54</accession>
<dbReference type="Proteomes" id="UP000199534">
    <property type="component" value="Unassembled WGS sequence"/>
</dbReference>
<dbReference type="STRING" id="400055.SAMN04490243_2674"/>